<dbReference type="PROSITE" id="PS50893">
    <property type="entry name" value="ABC_TRANSPORTER_2"/>
    <property type="match status" value="2"/>
</dbReference>
<organism evidence="10 11">
    <name type="scientific">Streptomyces caniferus</name>
    <dbReference type="NCBI Taxonomy" id="285557"/>
    <lineage>
        <taxon>Bacteria</taxon>
        <taxon>Bacillati</taxon>
        <taxon>Actinomycetota</taxon>
        <taxon>Actinomycetes</taxon>
        <taxon>Kitasatosporales</taxon>
        <taxon>Streptomycetaceae</taxon>
        <taxon>Streptomyces</taxon>
    </lineage>
</organism>
<dbReference type="PANTHER" id="PTHR43297">
    <property type="entry name" value="OLIGOPEPTIDE TRANSPORT ATP-BINDING PROTEIN APPD"/>
    <property type="match status" value="1"/>
</dbReference>
<dbReference type="InterPro" id="IPR017871">
    <property type="entry name" value="ABC_transporter-like_CS"/>
</dbReference>
<comment type="subcellular location">
    <subcellularLocation>
        <location evidence="1">Cell membrane</location>
        <topology evidence="1">Peripheral membrane protein</topology>
    </subcellularLocation>
</comment>
<dbReference type="OrthoDB" id="4008250at2"/>
<dbReference type="SUPFAM" id="SSF52540">
    <property type="entry name" value="P-loop containing nucleoside triphosphate hydrolases"/>
    <property type="match status" value="2"/>
</dbReference>
<protein>
    <submittedName>
        <fullName evidence="10">ABC transporter ATP-binding protein</fullName>
    </submittedName>
</protein>
<feature type="compositionally biased region" description="Gly residues" evidence="8">
    <location>
        <begin position="267"/>
        <end position="278"/>
    </location>
</feature>
<dbReference type="AlphaFoldDB" id="A0A640S6G8"/>
<feature type="region of interest" description="Disordered" evidence="8">
    <location>
        <begin position="262"/>
        <end position="282"/>
    </location>
</feature>
<comment type="similarity">
    <text evidence="2">Belongs to the ABC transporter superfamily.</text>
</comment>
<dbReference type="InterPro" id="IPR050388">
    <property type="entry name" value="ABC_Ni/Peptide_Import"/>
</dbReference>
<evidence type="ECO:0000313" key="10">
    <source>
        <dbReference type="EMBL" id="GFE06668.1"/>
    </source>
</evidence>
<dbReference type="GO" id="GO:0015833">
    <property type="term" value="P:peptide transport"/>
    <property type="evidence" value="ECO:0007669"/>
    <property type="project" value="InterPro"/>
</dbReference>
<evidence type="ECO:0000256" key="8">
    <source>
        <dbReference type="SAM" id="MobiDB-lite"/>
    </source>
</evidence>
<evidence type="ECO:0000256" key="7">
    <source>
        <dbReference type="ARBA" id="ARBA00023136"/>
    </source>
</evidence>
<dbReference type="NCBIfam" id="NF007739">
    <property type="entry name" value="PRK10419.1"/>
    <property type="match status" value="2"/>
</dbReference>
<sequence>MTDPLLRIEDLHVEITGRGRTVRALDGIDLDLAPGEALGIVGESGCGKTLTALAVLGLLPPGGKITGGRILCGGTDLAAAPEPVLREVRGNTVGMVFQDPLSSLNPTLTIGAQVAEPLLLHRRTTRAEAWDRAEETLRLVGMPRPAERLKSYPHQLSGGMRQRVAIAMALVCAPRLLIADEPTTALDVTTQHQILELLDELRARLGMALILVTHDLGVIARRVDRVAVMYGGRIAERAPVRPLFAGPRHRYTQALFAARPELPRQRAGGGSGSGGPALGGTRLPAALPGLPPSLVTRPVGCRFAPRCGFATDICRAAEPELTDGLDGTAPATAAHAFACFHPAGPAAGTGPAEEPRPAAPRVRTAEPLLRLTDVSKTYPLHGGLFTRRGPGRKGAAEVSAVAGVSLTVRRGETFGLVGESGCGKSTLGRLAVGLEAPTAGTVHVAGRDLGTLDKRELRAHRRHVQLMFQDSAAAMDPRMRVGAVLREPLVVQGIGDRAEQRRRIAGLLDDVGLPRGAVDRYPHEFSGGQRQRLGLARALALAPSLVVADEPVSALDVSVQAQILHLLRTLQREKGIGYLFISHDLAVVRHLADSVGVMYLGKLVETGPAAQVLARPLHPYTRGLLDSVDVPDPDAAPAGTPLGGEAPSAAAPPSGCRFRTRCPLATGLCATTEPPPAEPETPGHRVACHFPLTGEALSNG</sequence>
<accession>A0A640S6G8</accession>
<keyword evidence="3" id="KW-0813">Transport</keyword>
<comment type="caution">
    <text evidence="10">The sequence shown here is derived from an EMBL/GenBank/DDBJ whole genome shotgun (WGS) entry which is preliminary data.</text>
</comment>
<dbReference type="Pfam" id="PF00005">
    <property type="entry name" value="ABC_tran"/>
    <property type="match status" value="2"/>
</dbReference>
<keyword evidence="5" id="KW-0547">Nucleotide-binding</keyword>
<gene>
    <name evidence="10" type="primary">oppD_1</name>
    <name evidence="10" type="ORF">Scani_29360</name>
</gene>
<evidence type="ECO:0000256" key="5">
    <source>
        <dbReference type="ARBA" id="ARBA00022741"/>
    </source>
</evidence>
<evidence type="ECO:0000256" key="3">
    <source>
        <dbReference type="ARBA" id="ARBA00022448"/>
    </source>
</evidence>
<dbReference type="GO" id="GO:0016887">
    <property type="term" value="F:ATP hydrolysis activity"/>
    <property type="evidence" value="ECO:0007669"/>
    <property type="project" value="InterPro"/>
</dbReference>
<dbReference type="InterPro" id="IPR013563">
    <property type="entry name" value="Oligopep_ABC_C"/>
</dbReference>
<dbReference type="InterPro" id="IPR003593">
    <property type="entry name" value="AAA+_ATPase"/>
</dbReference>
<evidence type="ECO:0000256" key="6">
    <source>
        <dbReference type="ARBA" id="ARBA00022840"/>
    </source>
</evidence>
<dbReference type="RefSeq" id="WP_159474648.1">
    <property type="nucleotide sequence ID" value="NZ_BAAATH010000040.1"/>
</dbReference>
<dbReference type="PANTHER" id="PTHR43297:SF2">
    <property type="entry name" value="DIPEPTIDE TRANSPORT ATP-BINDING PROTEIN DPPD"/>
    <property type="match status" value="1"/>
</dbReference>
<dbReference type="InterPro" id="IPR027417">
    <property type="entry name" value="P-loop_NTPase"/>
</dbReference>
<dbReference type="InterPro" id="IPR003439">
    <property type="entry name" value="ABC_transporter-like_ATP-bd"/>
</dbReference>
<feature type="domain" description="ABC transporter" evidence="9">
    <location>
        <begin position="6"/>
        <end position="256"/>
    </location>
</feature>
<dbReference type="NCBIfam" id="TIGR01727">
    <property type="entry name" value="oligo_HPY"/>
    <property type="match status" value="2"/>
</dbReference>
<name>A0A640S6G8_9ACTN</name>
<dbReference type="GO" id="GO:0005524">
    <property type="term" value="F:ATP binding"/>
    <property type="evidence" value="ECO:0007669"/>
    <property type="project" value="UniProtKB-KW"/>
</dbReference>
<dbReference type="NCBIfam" id="NF008453">
    <property type="entry name" value="PRK11308.1"/>
    <property type="match status" value="2"/>
</dbReference>
<evidence type="ECO:0000256" key="2">
    <source>
        <dbReference type="ARBA" id="ARBA00005417"/>
    </source>
</evidence>
<keyword evidence="7" id="KW-0472">Membrane</keyword>
<keyword evidence="4" id="KW-1003">Cell membrane</keyword>
<dbReference type="Proteomes" id="UP000435837">
    <property type="component" value="Unassembled WGS sequence"/>
</dbReference>
<dbReference type="SMART" id="SM00382">
    <property type="entry name" value="AAA"/>
    <property type="match status" value="2"/>
</dbReference>
<dbReference type="PROSITE" id="PS00211">
    <property type="entry name" value="ABC_TRANSPORTER_1"/>
    <property type="match status" value="2"/>
</dbReference>
<dbReference type="EMBL" id="BLIN01000003">
    <property type="protein sequence ID" value="GFE06668.1"/>
    <property type="molecule type" value="Genomic_DNA"/>
</dbReference>
<dbReference type="Gene3D" id="3.40.50.300">
    <property type="entry name" value="P-loop containing nucleotide triphosphate hydrolases"/>
    <property type="match status" value="2"/>
</dbReference>
<evidence type="ECO:0000256" key="4">
    <source>
        <dbReference type="ARBA" id="ARBA00022475"/>
    </source>
</evidence>
<evidence type="ECO:0000259" key="9">
    <source>
        <dbReference type="PROSITE" id="PS50893"/>
    </source>
</evidence>
<dbReference type="CDD" id="cd03257">
    <property type="entry name" value="ABC_NikE_OppD_transporters"/>
    <property type="match status" value="2"/>
</dbReference>
<dbReference type="FunFam" id="3.40.50.300:FF:000016">
    <property type="entry name" value="Oligopeptide ABC transporter ATP-binding component"/>
    <property type="match status" value="2"/>
</dbReference>
<dbReference type="GO" id="GO:0005886">
    <property type="term" value="C:plasma membrane"/>
    <property type="evidence" value="ECO:0007669"/>
    <property type="project" value="UniProtKB-SubCell"/>
</dbReference>
<proteinExistence type="inferred from homology"/>
<reference evidence="10 11" key="1">
    <citation type="submission" date="2019-12" db="EMBL/GenBank/DDBJ databases">
        <title>Whole genome shotgun sequence of Streptomyces caniferus NBRC 15389.</title>
        <authorList>
            <person name="Ichikawa N."/>
            <person name="Kimura A."/>
            <person name="Kitahashi Y."/>
            <person name="Komaki H."/>
            <person name="Tamura T."/>
        </authorList>
    </citation>
    <scope>NUCLEOTIDE SEQUENCE [LARGE SCALE GENOMIC DNA]</scope>
    <source>
        <strain evidence="10 11">NBRC 15389</strain>
    </source>
</reference>
<dbReference type="Pfam" id="PF08352">
    <property type="entry name" value="oligo_HPY"/>
    <property type="match status" value="2"/>
</dbReference>
<feature type="domain" description="ABC transporter" evidence="9">
    <location>
        <begin position="369"/>
        <end position="625"/>
    </location>
</feature>
<keyword evidence="6 10" id="KW-0067">ATP-binding</keyword>
<evidence type="ECO:0000256" key="1">
    <source>
        <dbReference type="ARBA" id="ARBA00004202"/>
    </source>
</evidence>
<evidence type="ECO:0000313" key="11">
    <source>
        <dbReference type="Proteomes" id="UP000435837"/>
    </source>
</evidence>
<feature type="region of interest" description="Disordered" evidence="8">
    <location>
        <begin position="629"/>
        <end position="653"/>
    </location>
</feature>